<gene>
    <name evidence="4" type="ORF">DFR49_2423</name>
</gene>
<dbReference type="Proteomes" id="UP000266568">
    <property type="component" value="Unassembled WGS sequence"/>
</dbReference>
<dbReference type="Pfam" id="PF13413">
    <property type="entry name" value="HTH_25"/>
    <property type="match status" value="1"/>
</dbReference>
<dbReference type="OrthoDB" id="9790252at2"/>
<sequence length="273" mass="28452">MTDTPREDASLFPASAGDRLREAREKQKLSIADIAQRTRVPIRHLEAIEQGNYGELPSPTYAIGFAKAYARAVDTDEVEIGGLVRTEAGVPRRPTAETLPYEPADPARLPPAGIAIVGVVLALVLVIGAGVWLGTDWFRGGSAQPASVAATTPAADGTAAPAPAPVPRVDQVTLTATDAVWLRVYDAGGNSLFQKTMQAGERYQVPTDADNPMINVGRPDKLEVRLNDTLQPPLGDGSRALKDIGVSAAAVKARQPAGTGTTAESPASTAATG</sequence>
<reference evidence="4 5" key="1">
    <citation type="submission" date="2018-08" db="EMBL/GenBank/DDBJ databases">
        <title>Genomic Encyclopedia of Type Strains, Phase IV (KMG-IV): sequencing the most valuable type-strain genomes for metagenomic binning, comparative biology and taxonomic classification.</title>
        <authorList>
            <person name="Goeker M."/>
        </authorList>
    </citation>
    <scope>NUCLEOTIDE SEQUENCE [LARGE SCALE GENOMIC DNA]</scope>
    <source>
        <strain evidence="4 5">DSM 25527</strain>
    </source>
</reference>
<keyword evidence="2" id="KW-0472">Membrane</keyword>
<feature type="transmembrane region" description="Helical" evidence="2">
    <location>
        <begin position="112"/>
        <end position="133"/>
    </location>
</feature>
<feature type="domain" description="HTH cro/C1-type" evidence="3">
    <location>
        <begin position="20"/>
        <end position="78"/>
    </location>
</feature>
<proteinExistence type="predicted"/>
<dbReference type="InterPro" id="IPR025194">
    <property type="entry name" value="RodZ-like_C"/>
</dbReference>
<organism evidence="4 5">
    <name type="scientific">Hephaestia caeni</name>
    <dbReference type="NCBI Taxonomy" id="645617"/>
    <lineage>
        <taxon>Bacteria</taxon>
        <taxon>Pseudomonadati</taxon>
        <taxon>Pseudomonadota</taxon>
        <taxon>Alphaproteobacteria</taxon>
        <taxon>Sphingomonadales</taxon>
        <taxon>Sphingomonadaceae</taxon>
        <taxon>Hephaestia</taxon>
    </lineage>
</organism>
<feature type="region of interest" description="Disordered" evidence="1">
    <location>
        <begin position="251"/>
        <end position="273"/>
    </location>
</feature>
<dbReference type="AlphaFoldDB" id="A0A397PAG1"/>
<dbReference type="SUPFAM" id="SSF47413">
    <property type="entry name" value="lambda repressor-like DNA-binding domains"/>
    <property type="match status" value="1"/>
</dbReference>
<dbReference type="CDD" id="cd00093">
    <property type="entry name" value="HTH_XRE"/>
    <property type="match status" value="1"/>
</dbReference>
<keyword evidence="2" id="KW-0812">Transmembrane</keyword>
<feature type="compositionally biased region" description="Low complexity" evidence="1">
    <location>
        <begin position="256"/>
        <end position="273"/>
    </location>
</feature>
<dbReference type="Gene3D" id="1.10.260.40">
    <property type="entry name" value="lambda repressor-like DNA-binding domains"/>
    <property type="match status" value="1"/>
</dbReference>
<comment type="caution">
    <text evidence="4">The sequence shown here is derived from an EMBL/GenBank/DDBJ whole genome shotgun (WGS) entry which is preliminary data.</text>
</comment>
<dbReference type="InterPro" id="IPR001387">
    <property type="entry name" value="Cro/C1-type_HTH"/>
</dbReference>
<dbReference type="GO" id="GO:0003677">
    <property type="term" value="F:DNA binding"/>
    <property type="evidence" value="ECO:0007669"/>
    <property type="project" value="InterPro"/>
</dbReference>
<name>A0A397PAG1_9SPHN</name>
<dbReference type="Pfam" id="PF13464">
    <property type="entry name" value="RodZ_C"/>
    <property type="match status" value="1"/>
</dbReference>
<dbReference type="RefSeq" id="WP_119035871.1">
    <property type="nucleotide sequence ID" value="NZ_QXDC01000003.1"/>
</dbReference>
<evidence type="ECO:0000259" key="3">
    <source>
        <dbReference type="PROSITE" id="PS50943"/>
    </source>
</evidence>
<dbReference type="PANTHER" id="PTHR34475:SF1">
    <property type="entry name" value="CYTOSKELETON PROTEIN RODZ"/>
    <property type="match status" value="1"/>
</dbReference>
<dbReference type="SMART" id="SM00530">
    <property type="entry name" value="HTH_XRE"/>
    <property type="match status" value="1"/>
</dbReference>
<accession>A0A397PAG1</accession>
<dbReference type="InterPro" id="IPR010982">
    <property type="entry name" value="Lambda_DNA-bd_dom_sf"/>
</dbReference>
<evidence type="ECO:0000313" key="5">
    <source>
        <dbReference type="Proteomes" id="UP000266568"/>
    </source>
</evidence>
<dbReference type="EMBL" id="QXDC01000003">
    <property type="protein sequence ID" value="RIA44185.1"/>
    <property type="molecule type" value="Genomic_DNA"/>
</dbReference>
<evidence type="ECO:0000256" key="1">
    <source>
        <dbReference type="SAM" id="MobiDB-lite"/>
    </source>
</evidence>
<dbReference type="PANTHER" id="PTHR34475">
    <property type="match status" value="1"/>
</dbReference>
<dbReference type="InterPro" id="IPR050400">
    <property type="entry name" value="Bact_Cytoskel_RodZ"/>
</dbReference>
<evidence type="ECO:0000256" key="2">
    <source>
        <dbReference type="SAM" id="Phobius"/>
    </source>
</evidence>
<dbReference type="PROSITE" id="PS50943">
    <property type="entry name" value="HTH_CROC1"/>
    <property type="match status" value="1"/>
</dbReference>
<protein>
    <submittedName>
        <fullName evidence="4">Uncharacterized protein DUF4115</fullName>
    </submittedName>
</protein>
<keyword evidence="5" id="KW-1185">Reference proteome</keyword>
<evidence type="ECO:0000313" key="4">
    <source>
        <dbReference type="EMBL" id="RIA44185.1"/>
    </source>
</evidence>
<keyword evidence="2" id="KW-1133">Transmembrane helix</keyword>